<keyword evidence="2" id="KW-1185">Reference proteome</keyword>
<dbReference type="AlphaFoldDB" id="A0A812H3R3"/>
<name>A0A812H3R3_9DINO</name>
<evidence type="ECO:0000313" key="1">
    <source>
        <dbReference type="EMBL" id="CAE6936355.1"/>
    </source>
</evidence>
<dbReference type="EMBL" id="CAJNDS010000055">
    <property type="protein sequence ID" value="CAE6936355.1"/>
    <property type="molecule type" value="Genomic_DNA"/>
</dbReference>
<gene>
    <name evidence="1" type="ORF">SNAT2548_LOCUS1042</name>
</gene>
<comment type="caution">
    <text evidence="1">The sequence shown here is derived from an EMBL/GenBank/DDBJ whole genome shotgun (WGS) entry which is preliminary data.</text>
</comment>
<proteinExistence type="predicted"/>
<organism evidence="1 2">
    <name type="scientific">Symbiodinium natans</name>
    <dbReference type="NCBI Taxonomy" id="878477"/>
    <lineage>
        <taxon>Eukaryota</taxon>
        <taxon>Sar</taxon>
        <taxon>Alveolata</taxon>
        <taxon>Dinophyceae</taxon>
        <taxon>Suessiales</taxon>
        <taxon>Symbiodiniaceae</taxon>
        <taxon>Symbiodinium</taxon>
    </lineage>
</organism>
<sequence length="125" mass="13221">MGADASESAAEAVSAAPALKASSAPAASRGNANAAVPDVWSLSLSHRGSSKDWRGWLTKWHPAAAFQLQILAAVAVWMRCSSVVKKPCAFGQTPDRRSLIPRCDGGSRHYAPKRAPSSVHTQAWL</sequence>
<dbReference type="Proteomes" id="UP000604046">
    <property type="component" value="Unassembled WGS sequence"/>
</dbReference>
<protein>
    <submittedName>
        <fullName evidence="1">Uncharacterized protein</fullName>
    </submittedName>
</protein>
<accession>A0A812H3R3</accession>
<evidence type="ECO:0000313" key="2">
    <source>
        <dbReference type="Proteomes" id="UP000604046"/>
    </source>
</evidence>
<reference evidence="1" key="1">
    <citation type="submission" date="2021-02" db="EMBL/GenBank/DDBJ databases">
        <authorList>
            <person name="Dougan E. K."/>
            <person name="Rhodes N."/>
            <person name="Thang M."/>
            <person name="Chan C."/>
        </authorList>
    </citation>
    <scope>NUCLEOTIDE SEQUENCE</scope>
</reference>